<dbReference type="InterPro" id="IPR045886">
    <property type="entry name" value="ThiF/MoeB/HesA"/>
</dbReference>
<dbReference type="InterPro" id="IPR035985">
    <property type="entry name" value="Ubiquitin-activating_enz"/>
</dbReference>
<organism evidence="2 3">
    <name type="scientific">Megasphaera massiliensis</name>
    <dbReference type="NCBI Taxonomy" id="1232428"/>
    <lineage>
        <taxon>Bacteria</taxon>
        <taxon>Bacillati</taxon>
        <taxon>Bacillota</taxon>
        <taxon>Negativicutes</taxon>
        <taxon>Veillonellales</taxon>
        <taxon>Veillonellaceae</taxon>
        <taxon>Megasphaera</taxon>
    </lineage>
</organism>
<protein>
    <submittedName>
        <fullName evidence="2">tRNA threonylcarbamoyladenosine dehydratase</fullName>
    </submittedName>
</protein>
<dbReference type="PANTHER" id="PTHR43267">
    <property type="entry name" value="TRNA THREONYLCARBAMOYLADENOSINE DEHYDRATASE"/>
    <property type="match status" value="1"/>
</dbReference>
<name>A0ABT1SSL1_9FIRM</name>
<gene>
    <name evidence="2" type="ORF">NE675_07515</name>
</gene>
<dbReference type="SUPFAM" id="SSF69572">
    <property type="entry name" value="Activating enzymes of the ubiquitin-like proteins"/>
    <property type="match status" value="1"/>
</dbReference>
<dbReference type="Pfam" id="PF00899">
    <property type="entry name" value="ThiF"/>
    <property type="match status" value="1"/>
</dbReference>
<dbReference type="PANTHER" id="PTHR43267:SF1">
    <property type="entry name" value="TRNA THREONYLCARBAMOYLADENOSINE DEHYDRATASE"/>
    <property type="match status" value="1"/>
</dbReference>
<comment type="caution">
    <text evidence="2">The sequence shown here is derived from an EMBL/GenBank/DDBJ whole genome shotgun (WGS) entry which is preliminary data.</text>
</comment>
<proteinExistence type="predicted"/>
<dbReference type="EMBL" id="JANGEW010000013">
    <property type="protein sequence ID" value="MCQ5342868.1"/>
    <property type="molecule type" value="Genomic_DNA"/>
</dbReference>
<dbReference type="InterPro" id="IPR000594">
    <property type="entry name" value="ThiF_NAD_FAD-bd"/>
</dbReference>
<accession>A0ABT1SSL1</accession>
<sequence length="236" mass="25775">MKKEYTQRTARLIGQEKVDELNNKKVLVFGVGGVGSAVVEALGRAGVGHLILVDADVFDPSNLNRQLGATVETIGRPKVEVMKERLLTINPDIDVETHATFYLPESHEGFIAKSGADYVVDAIDTTSAKIAIIDEAYHSGIPVVSSMGAGNKLHPEYFQLDYIEKTTVDPLAKIIRHELKKRRIRRIKVAYSTEVPRTPISDSEELRPSPGSISFVPATAGMILAGAVIRDLLDLT</sequence>
<dbReference type="Gene3D" id="3.40.50.720">
    <property type="entry name" value="NAD(P)-binding Rossmann-like Domain"/>
    <property type="match status" value="1"/>
</dbReference>
<feature type="domain" description="THIF-type NAD/FAD binding fold" evidence="1">
    <location>
        <begin position="9"/>
        <end position="156"/>
    </location>
</feature>
<evidence type="ECO:0000313" key="3">
    <source>
        <dbReference type="Proteomes" id="UP001206692"/>
    </source>
</evidence>
<dbReference type="Proteomes" id="UP001206692">
    <property type="component" value="Unassembled WGS sequence"/>
</dbReference>
<evidence type="ECO:0000313" key="2">
    <source>
        <dbReference type="EMBL" id="MCQ5342868.1"/>
    </source>
</evidence>
<dbReference type="RefSeq" id="WP_062412193.1">
    <property type="nucleotide sequence ID" value="NZ_JAJCIO010000032.1"/>
</dbReference>
<reference evidence="2 3" key="1">
    <citation type="submission" date="2022-06" db="EMBL/GenBank/DDBJ databases">
        <title>Isolation of gut microbiota from human fecal samples.</title>
        <authorList>
            <person name="Pamer E.G."/>
            <person name="Barat B."/>
            <person name="Waligurski E."/>
            <person name="Medina S."/>
            <person name="Paddock L."/>
            <person name="Mostad J."/>
        </authorList>
    </citation>
    <scope>NUCLEOTIDE SEQUENCE [LARGE SCALE GENOMIC DNA]</scope>
    <source>
        <strain evidence="2 3">DFI.1.1</strain>
    </source>
</reference>
<keyword evidence="3" id="KW-1185">Reference proteome</keyword>
<dbReference type="CDD" id="cd00755">
    <property type="entry name" value="YgdL_like"/>
    <property type="match status" value="1"/>
</dbReference>
<evidence type="ECO:0000259" key="1">
    <source>
        <dbReference type="Pfam" id="PF00899"/>
    </source>
</evidence>